<evidence type="ECO:0000256" key="2">
    <source>
        <dbReference type="ARBA" id="ARBA00022448"/>
    </source>
</evidence>
<dbReference type="SUPFAM" id="SSF52540">
    <property type="entry name" value="P-loop containing nucleoside triphosphate hydrolases"/>
    <property type="match status" value="1"/>
</dbReference>
<dbReference type="EMBL" id="UINC01003275">
    <property type="protein sequence ID" value="SVA04888.1"/>
    <property type="molecule type" value="Genomic_DNA"/>
</dbReference>
<evidence type="ECO:0000259" key="3">
    <source>
        <dbReference type="Pfam" id="PF00005"/>
    </source>
</evidence>
<gene>
    <name evidence="4" type="ORF">METZ01_LOCUS57742</name>
</gene>
<keyword evidence="2" id="KW-0813">Transport</keyword>
<name>A0A381SNL1_9ZZZZ</name>
<dbReference type="GO" id="GO:0005524">
    <property type="term" value="F:ATP binding"/>
    <property type="evidence" value="ECO:0007669"/>
    <property type="project" value="InterPro"/>
</dbReference>
<dbReference type="InterPro" id="IPR027417">
    <property type="entry name" value="P-loop_NTPase"/>
</dbReference>
<proteinExistence type="inferred from homology"/>
<dbReference type="GO" id="GO:0016887">
    <property type="term" value="F:ATP hydrolysis activity"/>
    <property type="evidence" value="ECO:0007669"/>
    <property type="project" value="InterPro"/>
</dbReference>
<protein>
    <recommendedName>
        <fullName evidence="3">ABC transporter domain-containing protein</fullName>
    </recommendedName>
</protein>
<accession>A0A381SNL1</accession>
<evidence type="ECO:0000256" key="1">
    <source>
        <dbReference type="ARBA" id="ARBA00005417"/>
    </source>
</evidence>
<reference evidence="4" key="1">
    <citation type="submission" date="2018-05" db="EMBL/GenBank/DDBJ databases">
        <authorList>
            <person name="Lanie J.A."/>
            <person name="Ng W.-L."/>
            <person name="Kazmierczak K.M."/>
            <person name="Andrzejewski T.M."/>
            <person name="Davidsen T.M."/>
            <person name="Wayne K.J."/>
            <person name="Tettelin H."/>
            <person name="Glass J.I."/>
            <person name="Rusch D."/>
            <person name="Podicherti R."/>
            <person name="Tsui H.-C.T."/>
            <person name="Winkler M.E."/>
        </authorList>
    </citation>
    <scope>NUCLEOTIDE SEQUENCE</scope>
</reference>
<sequence length="168" mass="19118">MFGKQRGTGESIWDIKRRIGNVSSEFQVQYRESVSVLKVVLSGFFDTIGLYQPVTGKQKETALNWMKFLEIEYLAKIDFTRLSYGQQRLVLIARALVKSPALLILDEPCQGLDRANRNRVLTLIDQIGHQSATQIIYVTHVASDQLNCIHHELCFEEGPSGIYRPVFS</sequence>
<organism evidence="4">
    <name type="scientific">marine metagenome</name>
    <dbReference type="NCBI Taxonomy" id="408172"/>
    <lineage>
        <taxon>unclassified sequences</taxon>
        <taxon>metagenomes</taxon>
        <taxon>ecological metagenomes</taxon>
    </lineage>
</organism>
<dbReference type="PANTHER" id="PTHR42734:SF6">
    <property type="entry name" value="MOLYBDATE IMPORT ATP-BINDING PROTEIN MOLC"/>
    <property type="match status" value="1"/>
</dbReference>
<dbReference type="Pfam" id="PF00005">
    <property type="entry name" value="ABC_tran"/>
    <property type="match status" value="1"/>
</dbReference>
<dbReference type="InterPro" id="IPR050153">
    <property type="entry name" value="Metal_Ion_Import_ABC"/>
</dbReference>
<feature type="domain" description="ABC transporter" evidence="3">
    <location>
        <begin position="10"/>
        <end position="109"/>
    </location>
</feature>
<evidence type="ECO:0000313" key="4">
    <source>
        <dbReference type="EMBL" id="SVA04888.1"/>
    </source>
</evidence>
<dbReference type="InterPro" id="IPR003439">
    <property type="entry name" value="ABC_transporter-like_ATP-bd"/>
</dbReference>
<dbReference type="Gene3D" id="3.40.50.300">
    <property type="entry name" value="P-loop containing nucleotide triphosphate hydrolases"/>
    <property type="match status" value="1"/>
</dbReference>
<dbReference type="PANTHER" id="PTHR42734">
    <property type="entry name" value="METAL TRANSPORT SYSTEM ATP-BINDING PROTEIN TM_0124-RELATED"/>
    <property type="match status" value="1"/>
</dbReference>
<dbReference type="AlphaFoldDB" id="A0A381SNL1"/>
<comment type="similarity">
    <text evidence="1">Belongs to the ABC transporter superfamily.</text>
</comment>